<dbReference type="PANTHER" id="PTHR43582">
    <property type="entry name" value="LINEARMYCIN RESISTANCE ATP-BINDING PROTEIN LNRL"/>
    <property type="match status" value="1"/>
</dbReference>
<dbReference type="InterPro" id="IPR003593">
    <property type="entry name" value="AAA+_ATPase"/>
</dbReference>
<accession>A0A8J7KTZ6</accession>
<dbReference type="GO" id="GO:0016887">
    <property type="term" value="F:ATP hydrolysis activity"/>
    <property type="evidence" value="ECO:0007669"/>
    <property type="project" value="InterPro"/>
</dbReference>
<feature type="domain" description="ABC transporter" evidence="3">
    <location>
        <begin position="2"/>
        <end position="233"/>
    </location>
</feature>
<dbReference type="PROSITE" id="PS00211">
    <property type="entry name" value="ABC_TRANSPORTER_1"/>
    <property type="match status" value="1"/>
</dbReference>
<dbReference type="RefSeq" id="WP_197662149.1">
    <property type="nucleotide sequence ID" value="NZ_JAEAGR010000015.1"/>
</dbReference>
<keyword evidence="1" id="KW-0547">Nucleotide-binding</keyword>
<dbReference type="PROSITE" id="PS50893">
    <property type="entry name" value="ABC_TRANSPORTER_2"/>
    <property type="match status" value="1"/>
</dbReference>
<dbReference type="Gene3D" id="3.40.50.300">
    <property type="entry name" value="P-loop containing nucleotide triphosphate hydrolases"/>
    <property type="match status" value="1"/>
</dbReference>
<evidence type="ECO:0000256" key="2">
    <source>
        <dbReference type="ARBA" id="ARBA00022840"/>
    </source>
</evidence>
<dbReference type="Proteomes" id="UP000623269">
    <property type="component" value="Unassembled WGS sequence"/>
</dbReference>
<protein>
    <submittedName>
        <fullName evidence="4">ABC transporter ATP-binding protein</fullName>
    </submittedName>
</protein>
<dbReference type="SUPFAM" id="SSF52540">
    <property type="entry name" value="P-loop containing nucleoside triphosphate hydrolases"/>
    <property type="match status" value="1"/>
</dbReference>
<dbReference type="InterPro" id="IPR027417">
    <property type="entry name" value="P-loop_NTPase"/>
</dbReference>
<dbReference type="Pfam" id="PF00005">
    <property type="entry name" value="ABC_tran"/>
    <property type="match status" value="1"/>
</dbReference>
<keyword evidence="2 4" id="KW-0067">ATP-binding</keyword>
<dbReference type="AlphaFoldDB" id="A0A8J7KTZ6"/>
<organism evidence="4 5">
    <name type="scientific">Mobilitalea sibirica</name>
    <dbReference type="NCBI Taxonomy" id="1462919"/>
    <lineage>
        <taxon>Bacteria</taxon>
        <taxon>Bacillati</taxon>
        <taxon>Bacillota</taxon>
        <taxon>Clostridia</taxon>
        <taxon>Lachnospirales</taxon>
        <taxon>Lachnospiraceae</taxon>
        <taxon>Mobilitalea</taxon>
    </lineage>
</organism>
<dbReference type="GO" id="GO:0005524">
    <property type="term" value="F:ATP binding"/>
    <property type="evidence" value="ECO:0007669"/>
    <property type="project" value="UniProtKB-KW"/>
</dbReference>
<proteinExistence type="predicted"/>
<gene>
    <name evidence="4" type="ORF">I5677_13440</name>
</gene>
<dbReference type="InterPro" id="IPR017871">
    <property type="entry name" value="ABC_transporter-like_CS"/>
</dbReference>
<evidence type="ECO:0000259" key="3">
    <source>
        <dbReference type="PROSITE" id="PS50893"/>
    </source>
</evidence>
<dbReference type="SMART" id="SM00382">
    <property type="entry name" value="AAA"/>
    <property type="match status" value="1"/>
</dbReference>
<evidence type="ECO:0000313" key="5">
    <source>
        <dbReference type="Proteomes" id="UP000623269"/>
    </source>
</evidence>
<evidence type="ECO:0000313" key="4">
    <source>
        <dbReference type="EMBL" id="MBH1941901.1"/>
    </source>
</evidence>
<dbReference type="CDD" id="cd03230">
    <property type="entry name" value="ABC_DR_subfamily_A"/>
    <property type="match status" value="1"/>
</dbReference>
<dbReference type="InterPro" id="IPR003439">
    <property type="entry name" value="ABC_transporter-like_ATP-bd"/>
</dbReference>
<dbReference type="PANTHER" id="PTHR43582:SF2">
    <property type="entry name" value="LINEARMYCIN RESISTANCE ATP-BINDING PROTEIN LNRL"/>
    <property type="match status" value="1"/>
</dbReference>
<keyword evidence="5" id="KW-1185">Reference proteome</keyword>
<comment type="caution">
    <text evidence="4">The sequence shown here is derived from an EMBL/GenBank/DDBJ whole genome shotgun (WGS) entry which is preliminary data.</text>
</comment>
<name>A0A8J7KTZ6_9FIRM</name>
<reference evidence="4" key="1">
    <citation type="submission" date="2020-12" db="EMBL/GenBank/DDBJ databases">
        <title>M. sibirica DSM 26468T genome.</title>
        <authorList>
            <person name="Thieme N."/>
            <person name="Rettenmaier R."/>
            <person name="Zverlov V."/>
            <person name="Liebl W."/>
        </authorList>
    </citation>
    <scope>NUCLEOTIDE SEQUENCE</scope>
    <source>
        <strain evidence="4">DSM 26468</strain>
    </source>
</reference>
<sequence>MLELINVKKYYNNNKAVDGISFWVDKGEVLGLIGANGAGKSTTISMIATLSKPDSGNIFYEGQDIVKNPKIMRKNLGYVPQETALYPSLTGRDNLRFWGRANHVRGIHLKQRIHEVCTTINITDEILNKRVNSYSGGMKRRVNIGAALLHNPNLVIMDEPTVGLDVESRNQILLAINELKRQGTSVIYTGHYMEEMEKICDKICIIDRGKCILFGEIKQLLDKSKSLEQLYLEITQNSQA</sequence>
<evidence type="ECO:0000256" key="1">
    <source>
        <dbReference type="ARBA" id="ARBA00022741"/>
    </source>
</evidence>
<dbReference type="EMBL" id="JAEAGR010000015">
    <property type="protein sequence ID" value="MBH1941901.1"/>
    <property type="molecule type" value="Genomic_DNA"/>
</dbReference>